<name>A0A1I8AVA0_9BILA</name>
<protein>
    <submittedName>
        <fullName evidence="3">Transmembrane protein</fullName>
    </submittedName>
</protein>
<keyword evidence="1" id="KW-0812">Transmembrane</keyword>
<dbReference type="AlphaFoldDB" id="A0A1I8AVA0"/>
<reference evidence="3" key="1">
    <citation type="submission" date="2016-11" db="UniProtKB">
        <authorList>
            <consortium name="WormBaseParasite"/>
        </authorList>
    </citation>
    <scope>IDENTIFICATION</scope>
</reference>
<evidence type="ECO:0000313" key="3">
    <source>
        <dbReference type="WBParaSite" id="L893_g9418.t1"/>
    </source>
</evidence>
<keyword evidence="2" id="KW-1185">Reference proteome</keyword>
<organism evidence="2 3">
    <name type="scientific">Steinernema glaseri</name>
    <dbReference type="NCBI Taxonomy" id="37863"/>
    <lineage>
        <taxon>Eukaryota</taxon>
        <taxon>Metazoa</taxon>
        <taxon>Ecdysozoa</taxon>
        <taxon>Nematoda</taxon>
        <taxon>Chromadorea</taxon>
        <taxon>Rhabditida</taxon>
        <taxon>Tylenchina</taxon>
        <taxon>Panagrolaimomorpha</taxon>
        <taxon>Strongyloidoidea</taxon>
        <taxon>Steinernematidae</taxon>
        <taxon>Steinernema</taxon>
    </lineage>
</organism>
<proteinExistence type="predicted"/>
<feature type="transmembrane region" description="Helical" evidence="1">
    <location>
        <begin position="18"/>
        <end position="40"/>
    </location>
</feature>
<evidence type="ECO:0000313" key="2">
    <source>
        <dbReference type="Proteomes" id="UP000095287"/>
    </source>
</evidence>
<sequence>MSDIDFCDFGLTLATSHLYKMVLTTKICISVAGVLVLAIVCGRVKVGSPIGPIALLPADHVSDERSAKSAEKSSIWYA</sequence>
<keyword evidence="1" id="KW-1133">Transmembrane helix</keyword>
<dbReference type="Proteomes" id="UP000095287">
    <property type="component" value="Unplaced"/>
</dbReference>
<dbReference type="WBParaSite" id="L893_g9418.t1">
    <property type="protein sequence ID" value="L893_g9418.t1"/>
    <property type="gene ID" value="L893_g9418"/>
</dbReference>
<accession>A0A1I8AVA0</accession>
<evidence type="ECO:0000256" key="1">
    <source>
        <dbReference type="SAM" id="Phobius"/>
    </source>
</evidence>
<keyword evidence="1" id="KW-0472">Membrane</keyword>